<keyword evidence="1" id="KW-0812">Transmembrane</keyword>
<proteinExistence type="predicted"/>
<dbReference type="Proteomes" id="UP000467488">
    <property type="component" value="Chromosome"/>
</dbReference>
<feature type="transmembrane region" description="Helical" evidence="1">
    <location>
        <begin position="12"/>
        <end position="37"/>
    </location>
</feature>
<dbReference type="EMBL" id="AP022360">
    <property type="protein sequence ID" value="BBU85635.1"/>
    <property type="molecule type" value="Genomic_DNA"/>
</dbReference>
<keyword evidence="1" id="KW-0472">Membrane</keyword>
<evidence type="ECO:0000313" key="3">
    <source>
        <dbReference type="Proteomes" id="UP000467488"/>
    </source>
</evidence>
<organism evidence="2 3">
    <name type="scientific">Escherichia coli</name>
    <dbReference type="NCBI Taxonomy" id="562"/>
    <lineage>
        <taxon>Bacteria</taxon>
        <taxon>Pseudomonadati</taxon>
        <taxon>Pseudomonadota</taxon>
        <taxon>Gammaproteobacteria</taxon>
        <taxon>Enterobacterales</taxon>
        <taxon>Enterobacteriaceae</taxon>
        <taxon>Escherichia</taxon>
    </lineage>
</organism>
<keyword evidence="1" id="KW-1133">Transmembrane helix</keyword>
<evidence type="ECO:0008006" key="4">
    <source>
        <dbReference type="Google" id="ProtNLM"/>
    </source>
</evidence>
<gene>
    <name evidence="2" type="ORF">EIMP300_70350</name>
</gene>
<protein>
    <recommendedName>
        <fullName evidence="4">Integral membrane transport protein</fullName>
    </recommendedName>
</protein>
<evidence type="ECO:0000256" key="1">
    <source>
        <dbReference type="SAM" id="Phobius"/>
    </source>
</evidence>
<accession>A0A8S0FYB8</accession>
<dbReference type="Pfam" id="PF03741">
    <property type="entry name" value="TerC"/>
    <property type="match status" value="1"/>
</dbReference>
<feature type="transmembrane region" description="Helical" evidence="1">
    <location>
        <begin position="49"/>
        <end position="69"/>
    </location>
</feature>
<evidence type="ECO:0000313" key="2">
    <source>
        <dbReference type="EMBL" id="BBU85635.1"/>
    </source>
</evidence>
<name>A0A8S0FYB8_ECOLX</name>
<dbReference type="InterPro" id="IPR005496">
    <property type="entry name" value="Integral_membrane_TerC"/>
</dbReference>
<sequence>MFLWFMQPDIWLTLITLTFLEIILGVDNIIFLSLVVAKLPLSQQNMARKLGLSCAMIMRILLLISIAWLSHITQPLFYRADAGDFVPHVDSARGRAVPDL</sequence>
<dbReference type="GO" id="GO:0016020">
    <property type="term" value="C:membrane"/>
    <property type="evidence" value="ECO:0007669"/>
    <property type="project" value="InterPro"/>
</dbReference>
<dbReference type="AlphaFoldDB" id="A0A8S0FYB8"/>
<reference evidence="2 3" key="1">
    <citation type="submission" date="2020-01" db="EMBL/GenBank/DDBJ databases">
        <title>Dynamics of blaIMP-6 dissemination in carbapenem resistant Enterobacteriacea isolated from regional surveillance in Osaka, Japan.</title>
        <authorList>
            <person name="Abe R."/>
            <person name="Akeda Y."/>
            <person name="Sugawara Y."/>
            <person name="Yamamoto N."/>
            <person name="Tomono K."/>
            <person name="Takeuchi D."/>
            <person name="Kawahara R."/>
            <person name="Hamada S."/>
        </authorList>
    </citation>
    <scope>NUCLEOTIDE SEQUENCE [LARGE SCALE GENOMIC DNA]</scope>
    <source>
        <strain evidence="2 3">E300</strain>
    </source>
</reference>